<proteinExistence type="predicted"/>
<organism evidence="1 2">
    <name type="scientific">Gossypium barbadense</name>
    <name type="common">Sea Island cotton</name>
    <name type="synonym">Hibiscus barbadensis</name>
    <dbReference type="NCBI Taxonomy" id="3634"/>
    <lineage>
        <taxon>Eukaryota</taxon>
        <taxon>Viridiplantae</taxon>
        <taxon>Streptophyta</taxon>
        <taxon>Embryophyta</taxon>
        <taxon>Tracheophyta</taxon>
        <taxon>Spermatophyta</taxon>
        <taxon>Magnoliopsida</taxon>
        <taxon>eudicotyledons</taxon>
        <taxon>Gunneridae</taxon>
        <taxon>Pentapetalae</taxon>
        <taxon>rosids</taxon>
        <taxon>malvids</taxon>
        <taxon>Malvales</taxon>
        <taxon>Malvaceae</taxon>
        <taxon>Malvoideae</taxon>
        <taxon>Gossypium</taxon>
    </lineage>
</organism>
<protein>
    <submittedName>
        <fullName evidence="1">Uncharacterized protein</fullName>
    </submittedName>
</protein>
<sequence>MYTEDLILAVKGKVQPWLPSPLKFWFATWTPLEGCMSMAWYGRPLILLSCISSHNGNRWSLLWFVRG</sequence>
<reference evidence="1 2" key="1">
    <citation type="submission" date="2015-01" db="EMBL/GenBank/DDBJ databases">
        <title>Genome of allotetraploid Gossypium barbadense reveals genomic plasticity and fiber elongation in cotton evolution.</title>
        <authorList>
            <person name="Chen X."/>
            <person name="Liu X."/>
            <person name="Zhao B."/>
            <person name="Zheng H."/>
            <person name="Hu Y."/>
            <person name="Lu G."/>
            <person name="Yang C."/>
            <person name="Chen J."/>
            <person name="Shan C."/>
            <person name="Zhang L."/>
            <person name="Zhou Y."/>
            <person name="Wang L."/>
            <person name="Guo W."/>
            <person name="Bai Y."/>
            <person name="Ruan J."/>
            <person name="Shangguan X."/>
            <person name="Mao Y."/>
            <person name="Jiang J."/>
            <person name="Zhu Y."/>
            <person name="Lei J."/>
            <person name="Kang H."/>
            <person name="Chen S."/>
            <person name="He X."/>
            <person name="Wang R."/>
            <person name="Wang Y."/>
            <person name="Chen J."/>
            <person name="Wang L."/>
            <person name="Yu S."/>
            <person name="Wang B."/>
            <person name="Wei J."/>
            <person name="Song S."/>
            <person name="Lu X."/>
            <person name="Gao Z."/>
            <person name="Gu W."/>
            <person name="Deng X."/>
            <person name="Ma D."/>
            <person name="Wang S."/>
            <person name="Liang W."/>
            <person name="Fang L."/>
            <person name="Cai C."/>
            <person name="Zhu X."/>
            <person name="Zhou B."/>
            <person name="Zhang Y."/>
            <person name="Chen Z."/>
            <person name="Xu S."/>
            <person name="Zhu R."/>
            <person name="Wang S."/>
            <person name="Zhang T."/>
            <person name="Zhao G."/>
        </authorList>
    </citation>
    <scope>NUCLEOTIDE SEQUENCE [LARGE SCALE GENOMIC DNA]</scope>
    <source>
        <strain evidence="2">cv. Xinhai21</strain>
        <tissue evidence="1">Leaf</tissue>
    </source>
</reference>
<evidence type="ECO:0000313" key="2">
    <source>
        <dbReference type="Proteomes" id="UP000239757"/>
    </source>
</evidence>
<name>A0A2P5WYB1_GOSBA</name>
<evidence type="ECO:0000313" key="1">
    <source>
        <dbReference type="EMBL" id="PPR96062.1"/>
    </source>
</evidence>
<accession>A0A2P5WYB1</accession>
<gene>
    <name evidence="1" type="ORF">GOBAR_AA24605</name>
</gene>
<dbReference type="EMBL" id="KZ666130">
    <property type="protein sequence ID" value="PPR96062.1"/>
    <property type="molecule type" value="Genomic_DNA"/>
</dbReference>
<dbReference type="AlphaFoldDB" id="A0A2P5WYB1"/>
<dbReference type="Proteomes" id="UP000239757">
    <property type="component" value="Unassembled WGS sequence"/>
</dbReference>